<organism evidence="3 4">
    <name type="scientific">Rozella allomycis (strain CSF55)</name>
    <dbReference type="NCBI Taxonomy" id="988480"/>
    <lineage>
        <taxon>Eukaryota</taxon>
        <taxon>Fungi</taxon>
        <taxon>Fungi incertae sedis</taxon>
        <taxon>Cryptomycota</taxon>
        <taxon>Cryptomycota incertae sedis</taxon>
        <taxon>Rozella</taxon>
    </lineage>
</organism>
<dbReference type="Gene3D" id="3.40.50.720">
    <property type="entry name" value="NAD(P)-binding Rossmann-like Domain"/>
    <property type="match status" value="1"/>
</dbReference>
<dbReference type="Pfam" id="PF13913">
    <property type="entry name" value="zf-C2HC_2"/>
    <property type="match status" value="2"/>
</dbReference>
<dbReference type="EMBL" id="ML005383">
    <property type="protein sequence ID" value="RKP18725.1"/>
    <property type="molecule type" value="Genomic_DNA"/>
</dbReference>
<evidence type="ECO:0000256" key="1">
    <source>
        <dbReference type="SAM" id="MobiDB-lite"/>
    </source>
</evidence>
<gene>
    <name evidence="3" type="ORF">ROZALSC1DRAFT_29611</name>
</gene>
<proteinExistence type="predicted"/>
<evidence type="ECO:0000313" key="4">
    <source>
        <dbReference type="Proteomes" id="UP000281549"/>
    </source>
</evidence>
<accession>A0A4P9YHA8</accession>
<feature type="region of interest" description="Disordered" evidence="1">
    <location>
        <begin position="455"/>
        <end position="493"/>
    </location>
</feature>
<dbReference type="Proteomes" id="UP000281549">
    <property type="component" value="Unassembled WGS sequence"/>
</dbReference>
<reference evidence="4" key="1">
    <citation type="journal article" date="2018" name="Nat. Microbiol.">
        <title>Leveraging single-cell genomics to expand the fungal tree of life.</title>
        <authorList>
            <person name="Ahrendt S.R."/>
            <person name="Quandt C.A."/>
            <person name="Ciobanu D."/>
            <person name="Clum A."/>
            <person name="Salamov A."/>
            <person name="Andreopoulos B."/>
            <person name="Cheng J.F."/>
            <person name="Woyke T."/>
            <person name="Pelin A."/>
            <person name="Henrissat B."/>
            <person name="Reynolds N.K."/>
            <person name="Benny G.L."/>
            <person name="Smith M.E."/>
            <person name="James T.Y."/>
            <person name="Grigoriev I.V."/>
        </authorList>
    </citation>
    <scope>NUCLEOTIDE SEQUENCE [LARGE SCALE GENOMIC DNA]</scope>
    <source>
        <strain evidence="4">CSF55</strain>
    </source>
</reference>
<protein>
    <recommendedName>
        <fullName evidence="2">NAD(P)-binding domain-containing protein</fullName>
    </recommendedName>
</protein>
<feature type="domain" description="NAD(P)-binding" evidence="2">
    <location>
        <begin position="7"/>
        <end position="220"/>
    </location>
</feature>
<dbReference type="Pfam" id="PF13460">
    <property type="entry name" value="NAD_binding_10"/>
    <property type="match status" value="1"/>
</dbReference>
<dbReference type="PANTHER" id="PTHR15020">
    <property type="entry name" value="FLAVIN REDUCTASE-RELATED"/>
    <property type="match status" value="1"/>
</dbReference>
<dbReference type="PANTHER" id="PTHR15020:SF11">
    <property type="entry name" value="OS06G0360300 PROTEIN"/>
    <property type="match status" value="1"/>
</dbReference>
<evidence type="ECO:0000313" key="3">
    <source>
        <dbReference type="EMBL" id="RKP18725.1"/>
    </source>
</evidence>
<name>A0A4P9YHA8_ROZAC</name>
<feature type="compositionally biased region" description="Polar residues" evidence="1">
    <location>
        <begin position="463"/>
        <end position="472"/>
    </location>
</feature>
<dbReference type="AlphaFoldDB" id="A0A4P9YHA8"/>
<evidence type="ECO:0000259" key="2">
    <source>
        <dbReference type="Pfam" id="PF13460"/>
    </source>
</evidence>
<dbReference type="InterPro" id="IPR016040">
    <property type="entry name" value="NAD(P)-bd_dom"/>
</dbReference>
<dbReference type="InterPro" id="IPR036291">
    <property type="entry name" value="NAD(P)-bd_dom_sf"/>
</dbReference>
<sequence length="493" mass="55897">MSVLVLGGTGRVGKQVISQLLERGVSVKAVVRSKSSFSPALSTNNKLTIIEGSVLDVPEQQWRELLQDCTHAICALGHVLNFKGVFGPPYRLVTDAAKAICKSAATLERDFPLKFIMLNTLGVDSPLGNDIGRGIGERMTLGFIGSVLPPFKDSLDCAKYFHRDVGYDNKKVEWVLVRPSNFVESELCEYEVLETRKHSLFAKIQTTIPNIAHFMCDLATKEDIWQKWKYQFPVILDIKKKKNAQRLPKLPHNSHPNVSYTEKPQSNLKPNLLSPIAKQKPVSIQKLEQAKIEPTVFDEVIPSAIIHEVQHDISANSENGPDEYSVPSSLMPCQSCGRTFMPEALAYQNMFKSGQQEAQAIRYLRKKDWRKEHEKFLKMVRGAKEADLPTSKSKELPKSADKVLVRKSSIPRPTVVNEPVFSLDDDDDLKQCPHCLRKFEYETAERHIPHCKTAKENEKIRHQNTFARNPQAQKRAEMMKRRTSYRPPLPTTK</sequence>
<dbReference type="SUPFAM" id="SSF51735">
    <property type="entry name" value="NAD(P)-binding Rossmann-fold domains"/>
    <property type="match status" value="1"/>
</dbReference>